<reference evidence="6 8" key="1">
    <citation type="submission" date="2016-05" db="EMBL/GenBank/DDBJ databases">
        <title>Nuclear genome of Blastocystis sp. subtype 1 NandII.</title>
        <authorList>
            <person name="Gentekaki E."/>
            <person name="Curtis B."/>
            <person name="Stairs C."/>
            <person name="Eme L."/>
            <person name="Herman E."/>
            <person name="Klimes V."/>
            <person name="Arias M.C."/>
            <person name="Elias M."/>
            <person name="Hilliou F."/>
            <person name="Klute M."/>
            <person name="Malik S.-B."/>
            <person name="Pightling A."/>
            <person name="Rachubinski R."/>
            <person name="Salas D."/>
            <person name="Schlacht A."/>
            <person name="Suga H."/>
            <person name="Archibald J."/>
            <person name="Ball S.G."/>
            <person name="Clark G."/>
            <person name="Dacks J."/>
            <person name="Van Der Giezen M."/>
            <person name="Tsaousis A."/>
            <person name="Roger A."/>
        </authorList>
    </citation>
    <scope>NUCLEOTIDE SEQUENCE [LARGE SCALE GENOMIC DNA]</scope>
    <source>
        <strain evidence="8">ATCC 50177 / NandII</strain>
        <strain evidence="6">NandII</strain>
    </source>
</reference>
<keyword evidence="2 5" id="KW-0812">Transmembrane</keyword>
<feature type="transmembrane region" description="Helical" evidence="5">
    <location>
        <begin position="12"/>
        <end position="35"/>
    </location>
</feature>
<evidence type="ECO:0000313" key="8">
    <source>
        <dbReference type="Proteomes" id="UP000078348"/>
    </source>
</evidence>
<dbReference type="InterPro" id="IPR026673">
    <property type="entry name" value="SPEC3/Stum"/>
</dbReference>
<keyword evidence="4 5" id="KW-0472">Membrane</keyword>
<dbReference type="PANTHER" id="PTHR21676">
    <property type="entry name" value="PROTEIN STUM"/>
    <property type="match status" value="1"/>
</dbReference>
<comment type="caution">
    <text evidence="6">The sequence shown here is derived from an EMBL/GenBank/DDBJ whole genome shotgun (WGS) entry which is preliminary data.</text>
</comment>
<evidence type="ECO:0000256" key="3">
    <source>
        <dbReference type="ARBA" id="ARBA00022989"/>
    </source>
</evidence>
<evidence type="ECO:0000256" key="4">
    <source>
        <dbReference type="ARBA" id="ARBA00023136"/>
    </source>
</evidence>
<protein>
    <recommendedName>
        <fullName evidence="9">Transmembrane protein</fullName>
    </recommendedName>
</protein>
<dbReference type="Pfam" id="PF15795">
    <property type="entry name" value="Spec3"/>
    <property type="match status" value="1"/>
</dbReference>
<keyword evidence="3 5" id="KW-1133">Transmembrane helix</keyword>
<proteinExistence type="predicted"/>
<dbReference type="PANTHER" id="PTHR21676:SF1">
    <property type="entry name" value="PROTEIN STUM HOMOLOG"/>
    <property type="match status" value="1"/>
</dbReference>
<dbReference type="EMBL" id="LXWW01000092">
    <property type="protein sequence ID" value="OAO16235.1"/>
    <property type="molecule type" value="Genomic_DNA"/>
</dbReference>
<evidence type="ECO:0000256" key="5">
    <source>
        <dbReference type="SAM" id="Phobius"/>
    </source>
</evidence>
<feature type="transmembrane region" description="Helical" evidence="5">
    <location>
        <begin position="42"/>
        <end position="69"/>
    </location>
</feature>
<sequence>MGFCDIPKVNHMTAVILLIVNIVLPGIGTLIGGIINEGGCDCCMVVCGIVQSCLTACLVGWIWSIWWGIKMVNK</sequence>
<keyword evidence="8" id="KW-1185">Reference proteome</keyword>
<evidence type="ECO:0000313" key="6">
    <source>
        <dbReference type="EMBL" id="OAO16235.1"/>
    </source>
</evidence>
<evidence type="ECO:0008006" key="9">
    <source>
        <dbReference type="Google" id="ProtNLM"/>
    </source>
</evidence>
<organism evidence="6 8">
    <name type="scientific">Blastocystis sp. subtype 1 (strain ATCC 50177 / NandII)</name>
    <dbReference type="NCBI Taxonomy" id="478820"/>
    <lineage>
        <taxon>Eukaryota</taxon>
        <taxon>Sar</taxon>
        <taxon>Stramenopiles</taxon>
        <taxon>Bigyra</taxon>
        <taxon>Opalozoa</taxon>
        <taxon>Opalinata</taxon>
        <taxon>Blastocystidae</taxon>
        <taxon>Blastocystis</taxon>
    </lineage>
</organism>
<dbReference type="EMBL" id="LXWW01000053">
    <property type="protein sequence ID" value="OAO16949.1"/>
    <property type="molecule type" value="Genomic_DNA"/>
</dbReference>
<dbReference type="AlphaFoldDB" id="A0A196SGP7"/>
<dbReference type="Proteomes" id="UP000078348">
    <property type="component" value="Unassembled WGS sequence"/>
</dbReference>
<dbReference type="OrthoDB" id="361532at2759"/>
<evidence type="ECO:0000256" key="1">
    <source>
        <dbReference type="ARBA" id="ARBA00004141"/>
    </source>
</evidence>
<evidence type="ECO:0000313" key="7">
    <source>
        <dbReference type="EMBL" id="OAO16949.1"/>
    </source>
</evidence>
<evidence type="ECO:0000256" key="2">
    <source>
        <dbReference type="ARBA" id="ARBA00022692"/>
    </source>
</evidence>
<gene>
    <name evidence="7" type="ORF">AV274_1303</name>
    <name evidence="6" type="ORF">AV274_2015</name>
</gene>
<comment type="subcellular location">
    <subcellularLocation>
        <location evidence="1">Membrane</location>
        <topology evidence="1">Multi-pass membrane protein</topology>
    </subcellularLocation>
</comment>
<accession>A0A196SGP7</accession>
<name>A0A196SGP7_BLAHN</name>
<dbReference type="GO" id="GO:0016020">
    <property type="term" value="C:membrane"/>
    <property type="evidence" value="ECO:0007669"/>
    <property type="project" value="UniProtKB-SubCell"/>
</dbReference>